<reference evidence="2" key="1">
    <citation type="journal article" date="2017" name="Nat. Commun.">
        <title>The asparagus genome sheds light on the origin and evolution of a young Y chromosome.</title>
        <authorList>
            <person name="Harkess A."/>
            <person name="Zhou J."/>
            <person name="Xu C."/>
            <person name="Bowers J.E."/>
            <person name="Van der Hulst R."/>
            <person name="Ayyampalayam S."/>
            <person name="Mercati F."/>
            <person name="Riccardi P."/>
            <person name="McKain M.R."/>
            <person name="Kakrana A."/>
            <person name="Tang H."/>
            <person name="Ray J."/>
            <person name="Groenendijk J."/>
            <person name="Arikit S."/>
            <person name="Mathioni S.M."/>
            <person name="Nakano M."/>
            <person name="Shan H."/>
            <person name="Telgmann-Rauber A."/>
            <person name="Kanno A."/>
            <person name="Yue Z."/>
            <person name="Chen H."/>
            <person name="Li W."/>
            <person name="Chen Y."/>
            <person name="Xu X."/>
            <person name="Zhang Y."/>
            <person name="Luo S."/>
            <person name="Chen H."/>
            <person name="Gao J."/>
            <person name="Mao Z."/>
            <person name="Pires J.C."/>
            <person name="Luo M."/>
            <person name="Kudrna D."/>
            <person name="Wing R.A."/>
            <person name="Meyers B.C."/>
            <person name="Yi K."/>
            <person name="Kong H."/>
            <person name="Lavrijsen P."/>
            <person name="Sunseri F."/>
            <person name="Falavigna A."/>
            <person name="Ye Y."/>
            <person name="Leebens-Mack J.H."/>
            <person name="Chen G."/>
        </authorList>
    </citation>
    <scope>NUCLEOTIDE SEQUENCE [LARGE SCALE GENOMIC DNA]</scope>
    <source>
        <strain evidence="2">cv. DH0086</strain>
    </source>
</reference>
<proteinExistence type="predicted"/>
<evidence type="ECO:0000313" key="1">
    <source>
        <dbReference type="EMBL" id="ONK76307.1"/>
    </source>
</evidence>
<accession>A0A5P1FFX2</accession>
<dbReference type="EMBL" id="CM007383">
    <property type="protein sequence ID" value="ONK76307.1"/>
    <property type="molecule type" value="Genomic_DNA"/>
</dbReference>
<gene>
    <name evidence="1" type="ORF">A4U43_C03F26230</name>
</gene>
<name>A0A5P1FFX2_ASPOF</name>
<dbReference type="AlphaFoldDB" id="A0A5P1FFX2"/>
<organism evidence="1 2">
    <name type="scientific">Asparagus officinalis</name>
    <name type="common">Garden asparagus</name>
    <dbReference type="NCBI Taxonomy" id="4686"/>
    <lineage>
        <taxon>Eukaryota</taxon>
        <taxon>Viridiplantae</taxon>
        <taxon>Streptophyta</taxon>
        <taxon>Embryophyta</taxon>
        <taxon>Tracheophyta</taxon>
        <taxon>Spermatophyta</taxon>
        <taxon>Magnoliopsida</taxon>
        <taxon>Liliopsida</taxon>
        <taxon>Asparagales</taxon>
        <taxon>Asparagaceae</taxon>
        <taxon>Asparagoideae</taxon>
        <taxon>Asparagus</taxon>
    </lineage>
</organism>
<sequence>MVVEDAREELSHTRLGVSSNGLLTKDMETLPVWSKVRAIHEPPEFEVSLFSKRTQPKVATMDRVYQGLQVRDSVPSEEGECHSRRIEQEASSQGCSFEVLIVSNFHTLSQFDIRPEIGRSSVFLEALIVEIEKGELFSLSDSGSIDKVSTFYSSKDDLHGGDLCEDIHLEDSEITWSSRDDRIRPSLSFHFTLLVELPEYFR</sequence>
<protein>
    <submittedName>
        <fullName evidence="1">Uncharacterized protein</fullName>
    </submittedName>
</protein>
<keyword evidence="2" id="KW-1185">Reference proteome</keyword>
<dbReference type="Proteomes" id="UP000243459">
    <property type="component" value="Chromosome 3"/>
</dbReference>
<evidence type="ECO:0000313" key="2">
    <source>
        <dbReference type="Proteomes" id="UP000243459"/>
    </source>
</evidence>
<dbReference type="Gramene" id="ONK76307">
    <property type="protein sequence ID" value="ONK76307"/>
    <property type="gene ID" value="A4U43_C03F26230"/>
</dbReference>